<dbReference type="InterPro" id="IPR029016">
    <property type="entry name" value="GAF-like_dom_sf"/>
</dbReference>
<dbReference type="InterPro" id="IPR011006">
    <property type="entry name" value="CheY-like_superfamily"/>
</dbReference>
<dbReference type="GO" id="GO:0000155">
    <property type="term" value="F:phosphorelay sensor kinase activity"/>
    <property type="evidence" value="ECO:0007669"/>
    <property type="project" value="InterPro"/>
</dbReference>
<evidence type="ECO:0000256" key="2">
    <source>
        <dbReference type="ARBA" id="ARBA00022777"/>
    </source>
</evidence>
<dbReference type="Pfam" id="PF01590">
    <property type="entry name" value="GAF"/>
    <property type="match status" value="1"/>
</dbReference>
<dbReference type="SMART" id="SM00065">
    <property type="entry name" value="GAF"/>
    <property type="match status" value="1"/>
</dbReference>
<dbReference type="InParanoid" id="A0A1Z5KAC7"/>
<evidence type="ECO:0000259" key="4">
    <source>
        <dbReference type="PROSITE" id="PS50110"/>
    </source>
</evidence>
<dbReference type="Gene3D" id="3.30.450.40">
    <property type="match status" value="1"/>
</dbReference>
<protein>
    <recommendedName>
        <fullName evidence="4">Response regulatory domain-containing protein</fullName>
    </recommendedName>
</protein>
<accession>A0A1Z5KAC7</accession>
<dbReference type="SMART" id="SM00448">
    <property type="entry name" value="REC"/>
    <property type="match status" value="1"/>
</dbReference>
<dbReference type="SUPFAM" id="SSF55781">
    <property type="entry name" value="GAF domain-like"/>
    <property type="match status" value="1"/>
</dbReference>
<dbReference type="SUPFAM" id="SSF52172">
    <property type="entry name" value="CheY-like"/>
    <property type="match status" value="1"/>
</dbReference>
<dbReference type="AlphaFoldDB" id="A0A1Z5KAC7"/>
<feature type="domain" description="Response regulatory" evidence="4">
    <location>
        <begin position="506"/>
        <end position="626"/>
    </location>
</feature>
<dbReference type="SUPFAM" id="SSF47384">
    <property type="entry name" value="Homodimeric domain of signal transducing histidine kinase"/>
    <property type="match status" value="1"/>
</dbReference>
<gene>
    <name evidence="5" type="ORF">FisN_25Lh056</name>
</gene>
<dbReference type="OrthoDB" id="303614at2759"/>
<dbReference type="Proteomes" id="UP000198406">
    <property type="component" value="Unassembled WGS sequence"/>
</dbReference>
<dbReference type="PROSITE" id="PS50110">
    <property type="entry name" value="RESPONSE_REGULATORY"/>
    <property type="match status" value="1"/>
</dbReference>
<keyword evidence="6" id="KW-1185">Reference proteome</keyword>
<name>A0A1Z5KAC7_FISSO</name>
<dbReference type="PANTHER" id="PTHR43102:SF2">
    <property type="entry name" value="GAF DOMAIN-CONTAINING PROTEIN"/>
    <property type="match status" value="1"/>
</dbReference>
<evidence type="ECO:0000256" key="3">
    <source>
        <dbReference type="PROSITE-ProRule" id="PRU00169"/>
    </source>
</evidence>
<dbReference type="InterPro" id="IPR003018">
    <property type="entry name" value="GAF"/>
</dbReference>
<proteinExistence type="predicted"/>
<dbReference type="Pfam" id="PF00072">
    <property type="entry name" value="Response_reg"/>
    <property type="match status" value="1"/>
</dbReference>
<dbReference type="Gene3D" id="3.40.50.2300">
    <property type="match status" value="1"/>
</dbReference>
<evidence type="ECO:0000313" key="5">
    <source>
        <dbReference type="EMBL" id="GAX23105.1"/>
    </source>
</evidence>
<keyword evidence="2" id="KW-0418">Kinase</keyword>
<dbReference type="InterPro" id="IPR036097">
    <property type="entry name" value="HisK_dim/P_sf"/>
</dbReference>
<dbReference type="PANTHER" id="PTHR43102">
    <property type="entry name" value="SLR1143 PROTEIN"/>
    <property type="match status" value="1"/>
</dbReference>
<reference evidence="5 6" key="1">
    <citation type="journal article" date="2015" name="Plant Cell">
        <title>Oil accumulation by the oleaginous diatom Fistulifera solaris as revealed by the genome and transcriptome.</title>
        <authorList>
            <person name="Tanaka T."/>
            <person name="Maeda Y."/>
            <person name="Veluchamy A."/>
            <person name="Tanaka M."/>
            <person name="Abida H."/>
            <person name="Marechal E."/>
            <person name="Bowler C."/>
            <person name="Muto M."/>
            <person name="Sunaga Y."/>
            <person name="Tanaka M."/>
            <person name="Yoshino T."/>
            <person name="Taniguchi T."/>
            <person name="Fukuda Y."/>
            <person name="Nemoto M."/>
            <person name="Matsumoto M."/>
            <person name="Wong P.S."/>
            <person name="Aburatani S."/>
            <person name="Fujibuchi W."/>
        </authorList>
    </citation>
    <scope>NUCLEOTIDE SEQUENCE [LARGE SCALE GENOMIC DNA]</scope>
    <source>
        <strain evidence="5 6">JPCC DA0580</strain>
    </source>
</reference>
<dbReference type="EMBL" id="BDSP01000195">
    <property type="protein sequence ID" value="GAX23105.1"/>
    <property type="molecule type" value="Genomic_DNA"/>
</dbReference>
<evidence type="ECO:0000313" key="6">
    <source>
        <dbReference type="Proteomes" id="UP000198406"/>
    </source>
</evidence>
<dbReference type="CDD" id="cd17546">
    <property type="entry name" value="REC_hyHK_CKI1_RcsC-like"/>
    <property type="match status" value="1"/>
</dbReference>
<keyword evidence="3" id="KW-0597">Phosphoprotein</keyword>
<evidence type="ECO:0000256" key="1">
    <source>
        <dbReference type="ARBA" id="ARBA00022679"/>
    </source>
</evidence>
<dbReference type="Gene3D" id="1.10.287.130">
    <property type="match status" value="1"/>
</dbReference>
<sequence length="638" mass="71378">MTEVETATDLLNQPISSASVVRYRSVLDFPTEEALREALQCGVTNDVPSFATPQTDPEDFEWALSKADPVTTEAQTVEEELERLMCLKSYCLLDADREEVFDRLARLGKRALRVPYCNVSLMDFSRQWVVACEGTDQREYARNITMCSHTVQLKKNIRSLVIKDATEDFRFCENPFVQAGAVRFYAGAPLISPEGYQIGSFCVFDPLPRPHGLSASEEATLLDLAALATREMVRYRDAKRAMIPESLIISTSHELRTPLGALELALTLLTEDNILHEQLNAKQHGVLVNAKRTSDLVAQLCEHSIDMLRNSPRHRRLSVSSTYTLRDQISLIATLLNRQALVDFSVDKNIPESIVSNEISLLQIALNLIDHGLNTSAGNSIELRLLKRVAQDTAHKLHDELVFECQYRLSDEVHVSADEIFNDHLGLQSLVYWTSVLCGHYGCAPTGERNVLVFSAVPLFQVANEDINEDSKAGPVSDGTTCMRFPAPSEGPPKDCFTTNPASERCALVIEDSLVVRKTIIRALKSLGYATKEAKDGLEGLKCLKDSVYDVVLCDFLMPVMDGLDCMKQYREWESKERPSVRQYVVGMSAHVSSEASHQGFEAGMDDFRPKPISIQTLEEILESDRVKNKTIARRIKQ</sequence>
<organism evidence="5 6">
    <name type="scientific">Fistulifera solaris</name>
    <name type="common">Oleaginous diatom</name>
    <dbReference type="NCBI Taxonomy" id="1519565"/>
    <lineage>
        <taxon>Eukaryota</taxon>
        <taxon>Sar</taxon>
        <taxon>Stramenopiles</taxon>
        <taxon>Ochrophyta</taxon>
        <taxon>Bacillariophyta</taxon>
        <taxon>Bacillariophyceae</taxon>
        <taxon>Bacillariophycidae</taxon>
        <taxon>Naviculales</taxon>
        <taxon>Naviculaceae</taxon>
        <taxon>Fistulifera</taxon>
    </lineage>
</organism>
<dbReference type="InterPro" id="IPR001789">
    <property type="entry name" value="Sig_transdc_resp-reg_receiver"/>
</dbReference>
<feature type="modified residue" description="4-aspartylphosphate" evidence="3">
    <location>
        <position position="555"/>
    </location>
</feature>
<comment type="caution">
    <text evidence="5">The sequence shown here is derived from an EMBL/GenBank/DDBJ whole genome shotgun (WGS) entry which is preliminary data.</text>
</comment>
<keyword evidence="1" id="KW-0808">Transferase</keyword>